<feature type="compositionally biased region" description="Basic and acidic residues" evidence="2">
    <location>
        <begin position="47"/>
        <end position="59"/>
    </location>
</feature>
<evidence type="ECO:0000313" key="4">
    <source>
        <dbReference type="EMBL" id="KZZ87693.1"/>
    </source>
</evidence>
<comment type="similarity">
    <text evidence="1">Belongs to the TRAFAC class TrmE-Era-EngA-EngB-Septin-like GTPase superfamily. Septin GTPase family.</text>
</comment>
<sequence>MAYTAEISAEPPHSRQSSSTFGFLRRQKSSETLSKESISSKSKVRRSPREMSRGEETLQRYHNTQSSITFQKAPRLPELPIIETLSSGEESKSDVASIFSGFSSTLSPTTQSDIPPIPPMPKLSSTSSPPQSGHSQGTTQDSGDNLTNRSRYSYAGGGVASMRPGRRTRRRKEPIPFNVLVVGSKNSGKTSFVNFLKTSFEKSSFSTPSQDCIPRDLSPLAANVGFESQYIEGKINEELMGITLWDSEGFENNLVDIQLDAVTRFLEDKFENTFDEEMKVIRQPHSRDTHIHCTFLLLDPARLDNNMKVSKEKVKRMEKPAAQFPLNVLDEDLDLRVLKTIAERTTVVPVISKADTVTTKHMAQLKKAVADCLKNAGLNPLAQLMDDTEEGDEEEGEDAAAQDTGDTPVIPMSIISPDEDTLHPSFTDPVGRYFPWGFADPYDQKHCDFSKVKEVVFEDWMADLRVVSRDIWYENWRTQKLNLSRKSKTNF</sequence>
<dbReference type="Pfam" id="PF00735">
    <property type="entry name" value="Septin"/>
    <property type="match status" value="2"/>
</dbReference>
<accession>A0A162I280</accession>
<feature type="compositionally biased region" description="Low complexity" evidence="2">
    <location>
        <begin position="30"/>
        <end position="41"/>
    </location>
</feature>
<feature type="region of interest" description="Disordered" evidence="2">
    <location>
        <begin position="104"/>
        <end position="172"/>
    </location>
</feature>
<dbReference type="Proteomes" id="UP000242877">
    <property type="component" value="Unassembled WGS sequence"/>
</dbReference>
<dbReference type="Gene3D" id="3.40.50.300">
    <property type="entry name" value="P-loop containing nucleotide triphosphate hydrolases"/>
    <property type="match status" value="1"/>
</dbReference>
<evidence type="ECO:0000259" key="3">
    <source>
        <dbReference type="PROSITE" id="PS51719"/>
    </source>
</evidence>
<reference evidence="4 5" key="1">
    <citation type="journal article" date="2016" name="Genome Biol. Evol.">
        <title>Divergent and convergent evolution of fungal pathogenicity.</title>
        <authorList>
            <person name="Shang Y."/>
            <person name="Xiao G."/>
            <person name="Zheng P."/>
            <person name="Cen K."/>
            <person name="Zhan S."/>
            <person name="Wang C."/>
        </authorList>
    </citation>
    <scope>NUCLEOTIDE SEQUENCE [LARGE SCALE GENOMIC DNA]</scope>
    <source>
        <strain evidence="4 5">ARSEF 7405</strain>
    </source>
</reference>
<feature type="compositionally biased region" description="Acidic residues" evidence="2">
    <location>
        <begin position="387"/>
        <end position="400"/>
    </location>
</feature>
<feature type="compositionally biased region" description="Polar residues" evidence="2">
    <location>
        <begin position="104"/>
        <end position="113"/>
    </location>
</feature>
<dbReference type="InterPro" id="IPR027417">
    <property type="entry name" value="P-loop_NTPase"/>
</dbReference>
<feature type="domain" description="Septin-type G" evidence="3">
    <location>
        <begin position="173"/>
        <end position="483"/>
    </location>
</feature>
<comment type="caution">
    <text evidence="4">The sequence shown here is derived from an EMBL/GenBank/DDBJ whole genome shotgun (WGS) entry which is preliminary data.</text>
</comment>
<evidence type="ECO:0000313" key="5">
    <source>
        <dbReference type="Proteomes" id="UP000242877"/>
    </source>
</evidence>
<feature type="compositionally biased region" description="Low complexity" evidence="2">
    <location>
        <begin position="124"/>
        <end position="138"/>
    </location>
</feature>
<dbReference type="SUPFAM" id="SSF52540">
    <property type="entry name" value="P-loop containing nucleoside triphosphate hydrolases"/>
    <property type="match status" value="1"/>
</dbReference>
<evidence type="ECO:0000256" key="2">
    <source>
        <dbReference type="SAM" id="MobiDB-lite"/>
    </source>
</evidence>
<gene>
    <name evidence="4" type="ORF">AAP_05397</name>
</gene>
<keyword evidence="1" id="KW-0547">Nucleotide-binding</keyword>
<feature type="region of interest" description="Disordered" evidence="2">
    <location>
        <begin position="1"/>
        <end position="84"/>
    </location>
</feature>
<proteinExistence type="inferred from homology"/>
<dbReference type="OrthoDB" id="5337438at2759"/>
<dbReference type="VEuPathDB" id="FungiDB:AAP_05397"/>
<organism evidence="4 5">
    <name type="scientific">Ascosphaera apis ARSEF 7405</name>
    <dbReference type="NCBI Taxonomy" id="392613"/>
    <lineage>
        <taxon>Eukaryota</taxon>
        <taxon>Fungi</taxon>
        <taxon>Dikarya</taxon>
        <taxon>Ascomycota</taxon>
        <taxon>Pezizomycotina</taxon>
        <taxon>Eurotiomycetes</taxon>
        <taxon>Eurotiomycetidae</taxon>
        <taxon>Onygenales</taxon>
        <taxon>Ascosphaeraceae</taxon>
        <taxon>Ascosphaera</taxon>
    </lineage>
</organism>
<dbReference type="PANTHER" id="PTHR18884">
    <property type="entry name" value="SEPTIN"/>
    <property type="match status" value="1"/>
</dbReference>
<feature type="region of interest" description="Disordered" evidence="2">
    <location>
        <begin position="387"/>
        <end position="408"/>
    </location>
</feature>
<keyword evidence="5" id="KW-1185">Reference proteome</keyword>
<dbReference type="GO" id="GO:0005525">
    <property type="term" value="F:GTP binding"/>
    <property type="evidence" value="ECO:0007669"/>
    <property type="project" value="UniProtKB-KW"/>
</dbReference>
<name>A0A162I280_9EURO</name>
<dbReference type="EMBL" id="AZGZ01000031">
    <property type="protein sequence ID" value="KZZ87693.1"/>
    <property type="molecule type" value="Genomic_DNA"/>
</dbReference>
<dbReference type="PROSITE" id="PS51719">
    <property type="entry name" value="G_SEPTIN"/>
    <property type="match status" value="1"/>
</dbReference>
<dbReference type="AlphaFoldDB" id="A0A162I280"/>
<keyword evidence="1" id="KW-0342">GTP-binding</keyword>
<dbReference type="InterPro" id="IPR030379">
    <property type="entry name" value="G_SEPTIN_dom"/>
</dbReference>
<feature type="compositionally biased region" description="Polar residues" evidence="2">
    <location>
        <begin position="60"/>
        <end position="70"/>
    </location>
</feature>
<protein>
    <submittedName>
        <fullName evidence="4">Septin</fullName>
    </submittedName>
</protein>
<feature type="compositionally biased region" description="Polar residues" evidence="2">
    <location>
        <begin position="139"/>
        <end position="151"/>
    </location>
</feature>
<evidence type="ECO:0000256" key="1">
    <source>
        <dbReference type="RuleBase" id="RU004560"/>
    </source>
</evidence>